<name>A0AA87YTZ8_FICCA</name>
<feature type="compositionally biased region" description="Gly residues" evidence="1">
    <location>
        <begin position="1"/>
        <end position="11"/>
    </location>
</feature>
<sequence length="39" mass="4122">AEESKCGGGGFRRGRRNSRGGATGWVGVEWARDNIGESV</sequence>
<reference evidence="2" key="1">
    <citation type="submission" date="2023-07" db="EMBL/GenBank/DDBJ databases">
        <title>draft genome sequence of fig (Ficus carica).</title>
        <authorList>
            <person name="Takahashi T."/>
            <person name="Nishimura K."/>
        </authorList>
    </citation>
    <scope>NUCLEOTIDE SEQUENCE</scope>
</reference>
<proteinExistence type="predicted"/>
<evidence type="ECO:0000313" key="3">
    <source>
        <dbReference type="Proteomes" id="UP001187192"/>
    </source>
</evidence>
<feature type="region of interest" description="Disordered" evidence="1">
    <location>
        <begin position="1"/>
        <end position="24"/>
    </location>
</feature>
<dbReference type="AlphaFoldDB" id="A0AA87YTZ8"/>
<organism evidence="2 3">
    <name type="scientific">Ficus carica</name>
    <name type="common">Common fig</name>
    <dbReference type="NCBI Taxonomy" id="3494"/>
    <lineage>
        <taxon>Eukaryota</taxon>
        <taxon>Viridiplantae</taxon>
        <taxon>Streptophyta</taxon>
        <taxon>Embryophyta</taxon>
        <taxon>Tracheophyta</taxon>
        <taxon>Spermatophyta</taxon>
        <taxon>Magnoliopsida</taxon>
        <taxon>eudicotyledons</taxon>
        <taxon>Gunneridae</taxon>
        <taxon>Pentapetalae</taxon>
        <taxon>rosids</taxon>
        <taxon>fabids</taxon>
        <taxon>Rosales</taxon>
        <taxon>Moraceae</taxon>
        <taxon>Ficeae</taxon>
        <taxon>Ficus</taxon>
    </lineage>
</organism>
<protein>
    <submittedName>
        <fullName evidence="2">Uncharacterized protein</fullName>
    </submittedName>
</protein>
<dbReference type="Proteomes" id="UP001187192">
    <property type="component" value="Unassembled WGS sequence"/>
</dbReference>
<evidence type="ECO:0000256" key="1">
    <source>
        <dbReference type="SAM" id="MobiDB-lite"/>
    </source>
</evidence>
<feature type="non-terminal residue" evidence="2">
    <location>
        <position position="1"/>
    </location>
</feature>
<gene>
    <name evidence="2" type="ORF">TIFTF001_049869</name>
</gene>
<accession>A0AA87YTZ8</accession>
<evidence type="ECO:0000313" key="2">
    <source>
        <dbReference type="EMBL" id="GMN18889.1"/>
    </source>
</evidence>
<dbReference type="EMBL" id="BTGU01007528">
    <property type="protein sequence ID" value="GMN18889.1"/>
    <property type="molecule type" value="Genomic_DNA"/>
</dbReference>
<keyword evidence="3" id="KW-1185">Reference proteome</keyword>
<comment type="caution">
    <text evidence="2">The sequence shown here is derived from an EMBL/GenBank/DDBJ whole genome shotgun (WGS) entry which is preliminary data.</text>
</comment>